<dbReference type="EMBL" id="VDMD01000041">
    <property type="protein sequence ID" value="TRM57911.1"/>
    <property type="molecule type" value="Genomic_DNA"/>
</dbReference>
<dbReference type="Proteomes" id="UP000320762">
    <property type="component" value="Unassembled WGS sequence"/>
</dbReference>
<accession>A0A550BZD3</accession>
<comment type="caution">
    <text evidence="1">The sequence shown here is derived from an EMBL/GenBank/DDBJ whole genome shotgun (WGS) entry which is preliminary data.</text>
</comment>
<name>A0A550BZD3_9AGAR</name>
<gene>
    <name evidence="1" type="ORF">BD626DRAFT_574058</name>
</gene>
<protein>
    <submittedName>
        <fullName evidence="1">Uncharacterized protein</fullName>
    </submittedName>
</protein>
<dbReference type="AlphaFoldDB" id="A0A550BZD3"/>
<proteinExistence type="predicted"/>
<reference evidence="1 2" key="1">
    <citation type="journal article" date="2019" name="New Phytol.">
        <title>Comparative genomics reveals unique wood-decay strategies and fruiting body development in the Schizophyllaceae.</title>
        <authorList>
            <person name="Almasi E."/>
            <person name="Sahu N."/>
            <person name="Krizsan K."/>
            <person name="Balint B."/>
            <person name="Kovacs G.M."/>
            <person name="Kiss B."/>
            <person name="Cseklye J."/>
            <person name="Drula E."/>
            <person name="Henrissat B."/>
            <person name="Nagy I."/>
            <person name="Chovatia M."/>
            <person name="Adam C."/>
            <person name="LaButti K."/>
            <person name="Lipzen A."/>
            <person name="Riley R."/>
            <person name="Grigoriev I.V."/>
            <person name="Nagy L.G."/>
        </authorList>
    </citation>
    <scope>NUCLEOTIDE SEQUENCE [LARGE SCALE GENOMIC DNA]</scope>
    <source>
        <strain evidence="1 2">NL-1724</strain>
    </source>
</reference>
<evidence type="ECO:0000313" key="1">
    <source>
        <dbReference type="EMBL" id="TRM57911.1"/>
    </source>
</evidence>
<keyword evidence="2" id="KW-1185">Reference proteome</keyword>
<sequence length="217" mass="24603">MTLADKYDMPDVLRGLAQHLQTPSSSIVSQRPVAAYAVAIRVKDRALAVLAARHAVRLGAKNWPEEQELKNIDALAYHHLLTYYFDCGKLAANLFRYNNGYSILIHRKTRNWLPKKPIWESCTYDKDRLVHSKDCILEGEWPAYVAAIAANVEIYPAGATVLDMGISRTVDISEEPPMRACSQCWQTCQDDLARIRAEIARDLDNEFEGVHLVTEFK</sequence>
<organism evidence="1 2">
    <name type="scientific">Schizophyllum amplum</name>
    <dbReference type="NCBI Taxonomy" id="97359"/>
    <lineage>
        <taxon>Eukaryota</taxon>
        <taxon>Fungi</taxon>
        <taxon>Dikarya</taxon>
        <taxon>Basidiomycota</taxon>
        <taxon>Agaricomycotina</taxon>
        <taxon>Agaricomycetes</taxon>
        <taxon>Agaricomycetidae</taxon>
        <taxon>Agaricales</taxon>
        <taxon>Schizophyllaceae</taxon>
        <taxon>Schizophyllum</taxon>
    </lineage>
</organism>
<evidence type="ECO:0000313" key="2">
    <source>
        <dbReference type="Proteomes" id="UP000320762"/>
    </source>
</evidence>